<protein>
    <submittedName>
        <fullName evidence="1">Uncharacterized protein</fullName>
    </submittedName>
</protein>
<gene>
    <name evidence="1" type="ORF">TorRG33x02_230280</name>
</gene>
<evidence type="ECO:0000313" key="2">
    <source>
        <dbReference type="Proteomes" id="UP000237000"/>
    </source>
</evidence>
<reference evidence="2" key="1">
    <citation type="submission" date="2016-06" db="EMBL/GenBank/DDBJ databases">
        <title>Parallel loss of symbiosis genes in relatives of nitrogen-fixing non-legume Parasponia.</title>
        <authorList>
            <person name="Van Velzen R."/>
            <person name="Holmer R."/>
            <person name="Bu F."/>
            <person name="Rutten L."/>
            <person name="Van Zeijl A."/>
            <person name="Liu W."/>
            <person name="Santuari L."/>
            <person name="Cao Q."/>
            <person name="Sharma T."/>
            <person name="Shen D."/>
            <person name="Roswanjaya Y."/>
            <person name="Wardhani T."/>
            <person name="Kalhor M.S."/>
            <person name="Jansen J."/>
            <person name="Van den Hoogen J."/>
            <person name="Gungor B."/>
            <person name="Hartog M."/>
            <person name="Hontelez J."/>
            <person name="Verver J."/>
            <person name="Yang W.-C."/>
            <person name="Schijlen E."/>
            <person name="Repin R."/>
            <person name="Schilthuizen M."/>
            <person name="Schranz E."/>
            <person name="Heidstra R."/>
            <person name="Miyata K."/>
            <person name="Fedorova E."/>
            <person name="Kohlen W."/>
            <person name="Bisseling T."/>
            <person name="Smit S."/>
            <person name="Geurts R."/>
        </authorList>
    </citation>
    <scope>NUCLEOTIDE SEQUENCE [LARGE SCALE GENOMIC DNA]</scope>
    <source>
        <strain evidence="2">cv. RG33-2</strain>
    </source>
</reference>
<proteinExistence type="predicted"/>
<dbReference type="AlphaFoldDB" id="A0A2P5E6N0"/>
<keyword evidence="2" id="KW-1185">Reference proteome</keyword>
<dbReference type="OrthoDB" id="1827850at2759"/>
<dbReference type="InParanoid" id="A0A2P5E6N0"/>
<dbReference type="EMBL" id="JXTC01000222">
    <property type="protein sequence ID" value="PON81193.1"/>
    <property type="molecule type" value="Genomic_DNA"/>
</dbReference>
<feature type="non-terminal residue" evidence="1">
    <location>
        <position position="66"/>
    </location>
</feature>
<name>A0A2P5E6N0_TREOI</name>
<comment type="caution">
    <text evidence="1">The sequence shown here is derived from an EMBL/GenBank/DDBJ whole genome shotgun (WGS) entry which is preliminary data.</text>
</comment>
<sequence length="66" mass="7781">MDLEHEVKLCEHLRLDDNDDGPIVELRKESIDARKDQMGYFLVEKIMGNHLASREGLENNMRAVWR</sequence>
<organism evidence="1 2">
    <name type="scientific">Trema orientale</name>
    <name type="common">Charcoal tree</name>
    <name type="synonym">Celtis orientalis</name>
    <dbReference type="NCBI Taxonomy" id="63057"/>
    <lineage>
        <taxon>Eukaryota</taxon>
        <taxon>Viridiplantae</taxon>
        <taxon>Streptophyta</taxon>
        <taxon>Embryophyta</taxon>
        <taxon>Tracheophyta</taxon>
        <taxon>Spermatophyta</taxon>
        <taxon>Magnoliopsida</taxon>
        <taxon>eudicotyledons</taxon>
        <taxon>Gunneridae</taxon>
        <taxon>Pentapetalae</taxon>
        <taxon>rosids</taxon>
        <taxon>fabids</taxon>
        <taxon>Rosales</taxon>
        <taxon>Cannabaceae</taxon>
        <taxon>Trema</taxon>
    </lineage>
</organism>
<dbReference type="Proteomes" id="UP000237000">
    <property type="component" value="Unassembled WGS sequence"/>
</dbReference>
<accession>A0A2P5E6N0</accession>
<evidence type="ECO:0000313" key="1">
    <source>
        <dbReference type="EMBL" id="PON81193.1"/>
    </source>
</evidence>